<dbReference type="RefSeq" id="XP_005772681.1">
    <property type="nucleotide sequence ID" value="XM_005772624.1"/>
</dbReference>
<dbReference type="InterPro" id="IPR032466">
    <property type="entry name" value="Metal_Hydrolase"/>
</dbReference>
<dbReference type="KEGG" id="ehx:EMIHUDRAFT_117700"/>
<dbReference type="Proteomes" id="UP000013827">
    <property type="component" value="Unassembled WGS sequence"/>
</dbReference>
<dbReference type="Gene3D" id="3.20.20.140">
    <property type="entry name" value="Metal-dependent hydrolases"/>
    <property type="match status" value="1"/>
</dbReference>
<protein>
    <recommendedName>
        <fullName evidence="3">Glucuronate isomerase</fullName>
    </recommendedName>
</protein>
<dbReference type="SUPFAM" id="SSF51556">
    <property type="entry name" value="Metallo-dependent hydrolases"/>
    <property type="match status" value="1"/>
</dbReference>
<dbReference type="GeneID" id="17265797"/>
<organism evidence="1 2">
    <name type="scientific">Emiliania huxleyi (strain CCMP1516)</name>
    <dbReference type="NCBI Taxonomy" id="280463"/>
    <lineage>
        <taxon>Eukaryota</taxon>
        <taxon>Haptista</taxon>
        <taxon>Haptophyta</taxon>
        <taxon>Prymnesiophyceae</taxon>
        <taxon>Isochrysidales</taxon>
        <taxon>Noelaerhabdaceae</taxon>
        <taxon>Emiliania</taxon>
    </lineage>
</organism>
<dbReference type="PaxDb" id="2903-EOD20252"/>
<name>A0A0D3J9R7_EMIH1</name>
<reference evidence="2" key="1">
    <citation type="journal article" date="2013" name="Nature">
        <title>Pan genome of the phytoplankton Emiliania underpins its global distribution.</title>
        <authorList>
            <person name="Read B.A."/>
            <person name="Kegel J."/>
            <person name="Klute M.J."/>
            <person name="Kuo A."/>
            <person name="Lefebvre S.C."/>
            <person name="Maumus F."/>
            <person name="Mayer C."/>
            <person name="Miller J."/>
            <person name="Monier A."/>
            <person name="Salamov A."/>
            <person name="Young J."/>
            <person name="Aguilar M."/>
            <person name="Claverie J.M."/>
            <person name="Frickenhaus S."/>
            <person name="Gonzalez K."/>
            <person name="Herman E.K."/>
            <person name="Lin Y.C."/>
            <person name="Napier J."/>
            <person name="Ogata H."/>
            <person name="Sarno A.F."/>
            <person name="Shmutz J."/>
            <person name="Schroeder D."/>
            <person name="de Vargas C."/>
            <person name="Verret F."/>
            <person name="von Dassow P."/>
            <person name="Valentin K."/>
            <person name="Van de Peer Y."/>
            <person name="Wheeler G."/>
            <person name="Dacks J.B."/>
            <person name="Delwiche C.F."/>
            <person name="Dyhrman S.T."/>
            <person name="Glockner G."/>
            <person name="John U."/>
            <person name="Richards T."/>
            <person name="Worden A.Z."/>
            <person name="Zhang X."/>
            <person name="Grigoriev I.V."/>
            <person name="Allen A.E."/>
            <person name="Bidle K."/>
            <person name="Borodovsky M."/>
            <person name="Bowler C."/>
            <person name="Brownlee C."/>
            <person name="Cock J.M."/>
            <person name="Elias M."/>
            <person name="Gladyshev V.N."/>
            <person name="Groth M."/>
            <person name="Guda C."/>
            <person name="Hadaegh A."/>
            <person name="Iglesias-Rodriguez M.D."/>
            <person name="Jenkins J."/>
            <person name="Jones B.M."/>
            <person name="Lawson T."/>
            <person name="Leese F."/>
            <person name="Lindquist E."/>
            <person name="Lobanov A."/>
            <person name="Lomsadze A."/>
            <person name="Malik S.B."/>
            <person name="Marsh M.E."/>
            <person name="Mackinder L."/>
            <person name="Mock T."/>
            <person name="Mueller-Roeber B."/>
            <person name="Pagarete A."/>
            <person name="Parker M."/>
            <person name="Probert I."/>
            <person name="Quesneville H."/>
            <person name="Raines C."/>
            <person name="Rensing S.A."/>
            <person name="Riano-Pachon D.M."/>
            <person name="Richier S."/>
            <person name="Rokitta S."/>
            <person name="Shiraiwa Y."/>
            <person name="Soanes D.M."/>
            <person name="van der Giezen M."/>
            <person name="Wahlund T.M."/>
            <person name="Williams B."/>
            <person name="Wilson W."/>
            <person name="Wolfe G."/>
            <person name="Wurch L.L."/>
        </authorList>
    </citation>
    <scope>NUCLEOTIDE SEQUENCE</scope>
</reference>
<dbReference type="Gene3D" id="1.10.2020.10">
    <property type="entry name" value="uronate isomerase, domain 2, chain A"/>
    <property type="match status" value="1"/>
</dbReference>
<dbReference type="HOGENOM" id="CLU_029823_0_0_1"/>
<evidence type="ECO:0000313" key="1">
    <source>
        <dbReference type="EnsemblProtists" id="EOD20252"/>
    </source>
</evidence>
<reference evidence="1" key="2">
    <citation type="submission" date="2024-10" db="UniProtKB">
        <authorList>
            <consortium name="EnsemblProtists"/>
        </authorList>
    </citation>
    <scope>IDENTIFICATION</scope>
</reference>
<proteinExistence type="predicted"/>
<dbReference type="eggNOG" id="ENOG502QT1C">
    <property type="taxonomic scope" value="Eukaryota"/>
</dbReference>
<evidence type="ECO:0008006" key="3">
    <source>
        <dbReference type="Google" id="ProtNLM"/>
    </source>
</evidence>
<evidence type="ECO:0000313" key="2">
    <source>
        <dbReference type="Proteomes" id="UP000013827"/>
    </source>
</evidence>
<accession>A0A0D3J9R7</accession>
<dbReference type="AlphaFoldDB" id="A0A0D3J9R7"/>
<sequence length="456" mass="49545">MARLSGPRCIAARHMAKLLGIDAVDAVVARCVRDVEAIDVHTHLLPPTHGNLLLWGIDELLTYHYLVAELFMVMPCVSEEDSVSVGDTAPSPDDFYGWPKPRQAELVFEELFVKRTPLSEACRGVVTTLSRLGRGEQLRAAVRLPSRPRLTALRDWFAAQDASDHLERVFRLSKLKYAGAGAAERRREPVNGASSHTSGGGALDGVAAAAADAAAQDGAAGRPDEWVRRIRPIYLMASTPAGFTYTPTAAGPAAAELLEGALLRVAMEEGLPLALKVGAVRGANPALQAGGDGVEVSRLDWLRTLCAGYPSVKFLVTVLSAVNQHELCVLARKFGNLHVYGCWWFCNNPSIIETTTRMRLEMLGTAFTCQHSDARARDSSSRPSGTAPAPSRRRLLRAQVLDQLVYKWAHSREAVTPVLAAQYRKLLEAGWLLSEADVERDVGLLFGGAYEEFLAK</sequence>
<dbReference type="EnsemblProtists" id="EOD20252">
    <property type="protein sequence ID" value="EOD20252"/>
    <property type="gene ID" value="EMIHUDRAFT_117700"/>
</dbReference>
<keyword evidence="2" id="KW-1185">Reference proteome</keyword>